<dbReference type="Proteomes" id="UP000197068">
    <property type="component" value="Unassembled WGS sequence"/>
</dbReference>
<evidence type="ECO:0000313" key="1">
    <source>
        <dbReference type="EMBL" id="GAW95202.1"/>
    </source>
</evidence>
<accession>A0ABQ0MS63</accession>
<dbReference type="RefSeq" id="WP_057181183.1">
    <property type="nucleotide sequence ID" value="NZ_BDQM01000004.1"/>
</dbReference>
<organism evidence="1 2">
    <name type="scientific">Colwellia marinimaniae</name>
    <dbReference type="NCBI Taxonomy" id="1513592"/>
    <lineage>
        <taxon>Bacteria</taxon>
        <taxon>Pseudomonadati</taxon>
        <taxon>Pseudomonadota</taxon>
        <taxon>Gammaproteobacteria</taxon>
        <taxon>Alteromonadales</taxon>
        <taxon>Colwelliaceae</taxon>
        <taxon>Colwellia</taxon>
    </lineage>
</organism>
<reference evidence="1 2" key="1">
    <citation type="submission" date="2017-06" db="EMBL/GenBank/DDBJ databases">
        <title>Whole Genome Sequences of Colwellia marinimaniae MTCD1.</title>
        <authorList>
            <person name="Kusumoto H."/>
            <person name="Inoue M."/>
            <person name="Tanikawa K."/>
            <person name="Maeji H."/>
            <person name="Cameron J.H."/>
            <person name="Bartlett D.H."/>
        </authorList>
    </citation>
    <scope>NUCLEOTIDE SEQUENCE [LARGE SCALE GENOMIC DNA]</scope>
    <source>
        <strain evidence="1 2">MTCD1</strain>
    </source>
</reference>
<dbReference type="EMBL" id="BDQM01000004">
    <property type="protein sequence ID" value="GAW95202.1"/>
    <property type="molecule type" value="Genomic_DNA"/>
</dbReference>
<comment type="caution">
    <text evidence="1">The sequence shown here is derived from an EMBL/GenBank/DDBJ whole genome shotgun (WGS) entry which is preliminary data.</text>
</comment>
<name>A0ABQ0MS63_9GAMM</name>
<dbReference type="Gene3D" id="1.25.40.10">
    <property type="entry name" value="Tetratricopeptide repeat domain"/>
    <property type="match status" value="1"/>
</dbReference>
<proteinExistence type="predicted"/>
<gene>
    <name evidence="1" type="ORF">MTCD1_00801</name>
</gene>
<keyword evidence="2" id="KW-1185">Reference proteome</keyword>
<evidence type="ECO:0000313" key="2">
    <source>
        <dbReference type="Proteomes" id="UP000197068"/>
    </source>
</evidence>
<sequence>MRFDKIYCYILLLSLMISLSSSSFFLADYLTQQLHKNNYHAGQFSYALKHDYIAAITIAEKTANIASTHWLTLNQTLAKSQKNAALKLAYWYQKKAQQEDNIALVTTAIMWFEQAIRLQSQQAMVALAQLYFQQGKFALAQTTLGQLPAMINNINLAETHSVLAIKIAVSLGDVALVKQLVNSTVFKQEANSKIQPLLAQLDKYAVIKDSPLLISKVNGQVQLPFEALSSCITSLQLFATNLEHLKHLEQLINSFNEQQVLAQYVCLPIPRYISRKRLDCQAHAQQAIYCNEAHWQSVAKDVTSRHIGLMLNEGGANVHLGILYFDVEDNADVFSHEISHLLGFVDEYPLSKNHDKCQGVQHKPFAHNIAVLANYYQGERKQVRARVLAEVAWASKIKASTPILQAVDENFNEKIKWRLGTPIAFKEQVGLYLAESCQQSSTGKALSASHVAPRYSAFKPLNRRTQLRYFANEFPQEYLNILKAKPFAYLMPSFHYNIALALYQQGDIVGAKFWLAQAAVWESEALRKARILSGSF</sequence>
<dbReference type="InterPro" id="IPR011990">
    <property type="entry name" value="TPR-like_helical_dom_sf"/>
</dbReference>
<protein>
    <submittedName>
        <fullName evidence="1">Uncharacterized protein</fullName>
    </submittedName>
</protein>